<evidence type="ECO:0000259" key="9">
    <source>
        <dbReference type="Pfam" id="PF04049"/>
    </source>
</evidence>
<evidence type="ECO:0000256" key="8">
    <source>
        <dbReference type="SAM" id="MobiDB-lite"/>
    </source>
</evidence>
<name>A0A4S8M205_DENBC</name>
<protein>
    <submittedName>
        <fullName evidence="10">TPR-like protein</fullName>
    </submittedName>
</protein>
<accession>A0A4S8M205</accession>
<dbReference type="Pfam" id="PF04049">
    <property type="entry name" value="ANAPC8"/>
    <property type="match status" value="1"/>
</dbReference>
<evidence type="ECO:0000256" key="4">
    <source>
        <dbReference type="ARBA" id="ARBA00022786"/>
    </source>
</evidence>
<evidence type="ECO:0000313" key="10">
    <source>
        <dbReference type="EMBL" id="THU95653.1"/>
    </source>
</evidence>
<proteinExistence type="predicted"/>
<keyword evidence="2" id="KW-0677">Repeat</keyword>
<dbReference type="InterPro" id="IPR007192">
    <property type="entry name" value="APC8"/>
</dbReference>
<dbReference type="PANTHER" id="PTHR12558">
    <property type="entry name" value="CELL DIVISION CYCLE 16,23,27"/>
    <property type="match status" value="1"/>
</dbReference>
<evidence type="ECO:0000256" key="6">
    <source>
        <dbReference type="ARBA" id="ARBA00023306"/>
    </source>
</evidence>
<feature type="compositionally biased region" description="Polar residues" evidence="8">
    <location>
        <begin position="614"/>
        <end position="627"/>
    </location>
</feature>
<evidence type="ECO:0000256" key="7">
    <source>
        <dbReference type="PROSITE-ProRule" id="PRU00339"/>
    </source>
</evidence>
<sequence length="627" mass="71218">MITNTTVDHLTPQYLRLAINECDERALNAASTWAAELLLAIPASKRNPINRSGQNSSFSTSTPARKRSLPDMSFTEDSLIITQPTTQPFDNTIQLGRNLSPLNFIEAGERDALATARICFESKEFLRVKSILSGCTSPKARFLSIYSRLLALEPTANLDWQTFDLTRKPHSEPVKMVLHSLLDLISNDDEPFLLFLKSVLLAQLSMREECIEACLMSLAAFPWNWATWSLLASCVGDSEELTALLPLLPLPVEHPLVQMFQVKTANDLDNPSEHEVGLCDRLLSPNYFPGSLWIMELRACALHHLRGLSVLWLLRLVLTSHVVEDHDQAGTQFAKLLNLDPYKIENVDIYANVLFLTGQRTKLTRLGLDLLALEKDRPEVCYLIGNHYASKADHAAAIKFFKRTTQLDPTHIQAWTLLGHEYVETKNSHAAIEAYRRAVDINRKDYRAWYGLGQAYELLNMHQYALHYYHYCTALRPYDVRLWQGLGMCYEEMRYLREAIECYKRALIPAGPDEIILNQALARIYRNLGEHAEAVGYHRRIVEVCQADERHIAEYAKSSLEVAEYELNSGGNLQLARELLQRVAKSNVEEVVRATDMLKSVNQAMRIQHRPSDGNDSQQIVSNKARS</sequence>
<keyword evidence="3" id="KW-0498">Mitosis</keyword>
<dbReference type="Proteomes" id="UP000297245">
    <property type="component" value="Unassembled WGS sequence"/>
</dbReference>
<evidence type="ECO:0000256" key="1">
    <source>
        <dbReference type="ARBA" id="ARBA00022618"/>
    </source>
</evidence>
<dbReference type="SUPFAM" id="SSF48452">
    <property type="entry name" value="TPR-like"/>
    <property type="match status" value="2"/>
</dbReference>
<feature type="region of interest" description="Disordered" evidence="8">
    <location>
        <begin position="608"/>
        <end position="627"/>
    </location>
</feature>
<dbReference type="Pfam" id="PF13181">
    <property type="entry name" value="TPR_8"/>
    <property type="match status" value="2"/>
</dbReference>
<keyword evidence="5 7" id="KW-0802">TPR repeat</keyword>
<keyword evidence="1" id="KW-0132">Cell division</keyword>
<dbReference type="SMART" id="SM00028">
    <property type="entry name" value="TPR"/>
    <property type="match status" value="5"/>
</dbReference>
<dbReference type="Gene3D" id="1.25.40.10">
    <property type="entry name" value="Tetratricopeptide repeat domain"/>
    <property type="match status" value="2"/>
</dbReference>
<dbReference type="GO" id="GO:0016567">
    <property type="term" value="P:protein ubiquitination"/>
    <property type="evidence" value="ECO:0007669"/>
    <property type="project" value="TreeGrafter"/>
</dbReference>
<dbReference type="Pfam" id="PF13414">
    <property type="entry name" value="TPR_11"/>
    <property type="match status" value="1"/>
</dbReference>
<keyword evidence="6" id="KW-0131">Cell cycle</keyword>
<dbReference type="InterPro" id="IPR011990">
    <property type="entry name" value="TPR-like_helical_dom_sf"/>
</dbReference>
<evidence type="ECO:0000256" key="5">
    <source>
        <dbReference type="ARBA" id="ARBA00022803"/>
    </source>
</evidence>
<dbReference type="GO" id="GO:0045842">
    <property type="term" value="P:positive regulation of mitotic metaphase/anaphase transition"/>
    <property type="evidence" value="ECO:0007669"/>
    <property type="project" value="TreeGrafter"/>
</dbReference>
<gene>
    <name evidence="10" type="ORF">K435DRAFT_966304</name>
</gene>
<keyword evidence="11" id="KW-1185">Reference proteome</keyword>
<evidence type="ECO:0000256" key="2">
    <source>
        <dbReference type="ARBA" id="ARBA00022737"/>
    </source>
</evidence>
<evidence type="ECO:0000256" key="3">
    <source>
        <dbReference type="ARBA" id="ARBA00022776"/>
    </source>
</evidence>
<organism evidence="10 11">
    <name type="scientific">Dendrothele bispora (strain CBS 962.96)</name>
    <dbReference type="NCBI Taxonomy" id="1314807"/>
    <lineage>
        <taxon>Eukaryota</taxon>
        <taxon>Fungi</taxon>
        <taxon>Dikarya</taxon>
        <taxon>Basidiomycota</taxon>
        <taxon>Agaricomycotina</taxon>
        <taxon>Agaricomycetes</taxon>
        <taxon>Agaricomycetidae</taxon>
        <taxon>Agaricales</taxon>
        <taxon>Agaricales incertae sedis</taxon>
        <taxon>Dendrothele</taxon>
    </lineage>
</organism>
<dbReference type="GO" id="GO:0051301">
    <property type="term" value="P:cell division"/>
    <property type="evidence" value="ECO:0007669"/>
    <property type="project" value="UniProtKB-KW"/>
</dbReference>
<dbReference type="GO" id="GO:0031145">
    <property type="term" value="P:anaphase-promoting complex-dependent catabolic process"/>
    <property type="evidence" value="ECO:0007669"/>
    <property type="project" value="TreeGrafter"/>
</dbReference>
<evidence type="ECO:0000313" key="11">
    <source>
        <dbReference type="Proteomes" id="UP000297245"/>
    </source>
</evidence>
<dbReference type="OrthoDB" id="10262026at2759"/>
<dbReference type="Pfam" id="PF13176">
    <property type="entry name" value="TPR_7"/>
    <property type="match status" value="1"/>
</dbReference>
<keyword evidence="4" id="KW-0833">Ubl conjugation pathway</keyword>
<dbReference type="EMBL" id="ML179195">
    <property type="protein sequence ID" value="THU95653.1"/>
    <property type="molecule type" value="Genomic_DNA"/>
</dbReference>
<dbReference type="PANTHER" id="PTHR12558:SF10">
    <property type="entry name" value="CELL DIVISION CYCLE PROTEIN 23 HOMOLOG"/>
    <property type="match status" value="1"/>
</dbReference>
<dbReference type="AlphaFoldDB" id="A0A4S8M205"/>
<dbReference type="InterPro" id="IPR019734">
    <property type="entry name" value="TPR_rpt"/>
</dbReference>
<reference evidence="10 11" key="1">
    <citation type="journal article" date="2019" name="Nat. Ecol. Evol.">
        <title>Megaphylogeny resolves global patterns of mushroom evolution.</title>
        <authorList>
            <person name="Varga T."/>
            <person name="Krizsan K."/>
            <person name="Foldi C."/>
            <person name="Dima B."/>
            <person name="Sanchez-Garcia M."/>
            <person name="Sanchez-Ramirez S."/>
            <person name="Szollosi G.J."/>
            <person name="Szarkandi J.G."/>
            <person name="Papp V."/>
            <person name="Albert L."/>
            <person name="Andreopoulos W."/>
            <person name="Angelini C."/>
            <person name="Antonin V."/>
            <person name="Barry K.W."/>
            <person name="Bougher N.L."/>
            <person name="Buchanan P."/>
            <person name="Buyck B."/>
            <person name="Bense V."/>
            <person name="Catcheside P."/>
            <person name="Chovatia M."/>
            <person name="Cooper J."/>
            <person name="Damon W."/>
            <person name="Desjardin D."/>
            <person name="Finy P."/>
            <person name="Geml J."/>
            <person name="Haridas S."/>
            <person name="Hughes K."/>
            <person name="Justo A."/>
            <person name="Karasinski D."/>
            <person name="Kautmanova I."/>
            <person name="Kiss B."/>
            <person name="Kocsube S."/>
            <person name="Kotiranta H."/>
            <person name="LaButti K.M."/>
            <person name="Lechner B.E."/>
            <person name="Liimatainen K."/>
            <person name="Lipzen A."/>
            <person name="Lukacs Z."/>
            <person name="Mihaltcheva S."/>
            <person name="Morgado L.N."/>
            <person name="Niskanen T."/>
            <person name="Noordeloos M.E."/>
            <person name="Ohm R.A."/>
            <person name="Ortiz-Santana B."/>
            <person name="Ovrebo C."/>
            <person name="Racz N."/>
            <person name="Riley R."/>
            <person name="Savchenko A."/>
            <person name="Shiryaev A."/>
            <person name="Soop K."/>
            <person name="Spirin V."/>
            <person name="Szebenyi C."/>
            <person name="Tomsovsky M."/>
            <person name="Tulloss R.E."/>
            <person name="Uehling J."/>
            <person name="Grigoriev I.V."/>
            <person name="Vagvolgyi C."/>
            <person name="Papp T."/>
            <person name="Martin F.M."/>
            <person name="Miettinen O."/>
            <person name="Hibbett D.S."/>
            <person name="Nagy L.G."/>
        </authorList>
    </citation>
    <scope>NUCLEOTIDE SEQUENCE [LARGE SCALE GENOMIC DNA]</scope>
    <source>
        <strain evidence="10 11">CBS 962.96</strain>
    </source>
</reference>
<dbReference type="GO" id="GO:0005680">
    <property type="term" value="C:anaphase-promoting complex"/>
    <property type="evidence" value="ECO:0007669"/>
    <property type="project" value="InterPro"/>
</dbReference>
<feature type="domain" description="Cdc23" evidence="9">
    <location>
        <begin position="14"/>
        <end position="296"/>
    </location>
</feature>
<dbReference type="PROSITE" id="PS50005">
    <property type="entry name" value="TPR"/>
    <property type="match status" value="3"/>
</dbReference>
<feature type="repeat" description="TPR" evidence="7">
    <location>
        <begin position="378"/>
        <end position="411"/>
    </location>
</feature>
<feature type="repeat" description="TPR" evidence="7">
    <location>
        <begin position="412"/>
        <end position="445"/>
    </location>
</feature>
<feature type="repeat" description="TPR" evidence="7">
    <location>
        <begin position="446"/>
        <end position="479"/>
    </location>
</feature>